<reference evidence="1" key="2">
    <citation type="submission" date="1999-08" db="EMBL/GenBank/DDBJ databases">
        <title>The sequence of A. thaliana F26C17.</title>
        <authorList>
            <person name="Leonard S."/>
            <person name="Maupin R."/>
            <person name="Gregory S."/>
        </authorList>
    </citation>
    <scope>NUCLEOTIDE SEQUENCE</scope>
</reference>
<proteinExistence type="predicted"/>
<reference key="4">
    <citation type="journal article" date="2000" name="Nature">
        <title>Sequence and analysis of chromosome 5 of the plant Arabidopsis thaliana.</title>
        <authorList>
            <consortium name="Kazusa DNA Research Institute"/>
            <consortium name="Cold Spring Harbor and Washington University in St Louis Sequencing Consortium"/>
            <consortium name="European Union Arabidopsis Genome Sequencing Consortium"/>
            <person name="Tabata S."/>
            <person name="Kaneko T."/>
            <person name="Nakamura Y."/>
            <person name="Kotani H."/>
            <person name="Kato T."/>
            <person name="Asamizu E."/>
            <person name="Miyajima N."/>
            <person name="Sasamoto S."/>
            <person name="Kimura T."/>
            <person name="Hosouchi T."/>
            <person name="Kawashima K."/>
            <person name="Kohara M."/>
            <person name="Matsumoto M."/>
            <person name="Matsuno A."/>
            <person name="Muraki A."/>
            <person name="Nakayama S."/>
            <person name="Nakazaki N."/>
            <person name="Naruo K."/>
            <person name="Okumura S."/>
            <person name="Shinpo S."/>
            <person name="Takeuchi C."/>
            <person name="Wada T."/>
            <person name="Watanabe A."/>
            <person name="Yamada M."/>
            <person name="Yasuda M."/>
            <person name="Sato S."/>
            <person name="de la Bastide M."/>
            <person name="Huang E."/>
            <person name="Spiegel L."/>
            <person name="Gnoj L."/>
            <person name="O'Shaughnessy A."/>
            <person name="Preston R."/>
            <person name="Habermann K."/>
            <person name="Murray J."/>
            <person name="Johnson D."/>
            <person name="Rohlfing T."/>
            <person name="Nelson J."/>
            <person name="Stoneking T."/>
            <person name="Pepin K."/>
            <person name="Spieth J."/>
            <person name="Sekhon M."/>
            <person name="Armstrong J."/>
            <person name="Becker M."/>
            <person name="Belter E."/>
            <person name="Cordum H."/>
            <person name="Cordes M."/>
            <person name="Courtney L."/>
            <person name="Courtney W."/>
            <person name="Dante M."/>
            <person name="Du H."/>
            <person name="Edwards J."/>
            <person name="Fryman J."/>
            <person name="Haakensen B."/>
            <person name="Lamar E."/>
            <person name="Latreille P."/>
            <person name="Leonard S."/>
            <person name="Meyer R."/>
            <person name="Mulvaney E."/>
            <person name="Ozersky P."/>
            <person name="Riley A."/>
            <person name="Strowmatt C."/>
            <person name="Wagner-McPherson C."/>
            <person name="Wollam A."/>
            <person name="Yoakum M."/>
            <person name="Bell M."/>
            <person name="Dedhia N."/>
            <person name="Parnell L."/>
            <person name="Shah R."/>
            <person name="Rodriguez M."/>
            <person name="See L.H."/>
            <person name="Vil D."/>
            <person name="Baker J."/>
            <person name="Kirchoff K."/>
            <person name="Toth K."/>
            <person name="King L."/>
            <person name="Bahret A."/>
            <person name="Miller B."/>
            <person name="Marra M."/>
            <person name="Martienssen R."/>
            <person name="McCombie W.R."/>
            <person name="Wilson R.K."/>
            <person name="Murphy G."/>
            <person name="Bancroft I."/>
            <person name="Volckaert G."/>
            <person name="Wambutt R."/>
            <person name="Dusterhoft A."/>
            <person name="Stiekema W."/>
            <person name="Pohl T."/>
            <person name="Entian K.D."/>
            <person name="Terryn N."/>
            <person name="Hartley N."/>
            <person name="Bent E."/>
            <person name="Johnson S."/>
            <person name="Langham S.A."/>
            <person name="McCullagh B."/>
            <person name="Robben J."/>
            <person name="Grymonprez B."/>
            <person name="Zimmermann W."/>
            <person name="Ramsperger U."/>
            <person name="Wedler H."/>
            <person name="Balke K."/>
            <person name="Wedler E."/>
            <person name="Peters S."/>
            <person name="van Staveren M."/>
            <person name="Dirkse W."/>
            <person name="Mooijman P."/>
            <person name="Lankhorst R.K."/>
            <person name="Weitzenegger T."/>
            <person name="Bothe G."/>
            <person name="Rose M."/>
            <person name="Hauf J."/>
            <person name="Berneiser S."/>
            <person name="Hempel S."/>
            <person name="Feldpausch M."/>
            <person name="Lamberth S."/>
            <person name="Villarroel R."/>
            <person name="Gielen J."/>
            <person name="Ardiles W."/>
            <person name="Bents O."/>
            <person name="Lemcke K."/>
            <person name="Kolesov G."/>
            <person name="Mayer K."/>
            <person name="Rudd S."/>
            <person name="Schoof H."/>
            <person name="Schueller C."/>
            <person name="Zaccaria P."/>
            <person name="Mewes H.W."/>
            <person name="Bevan M."/>
            <person name="Fransz P."/>
        </authorList>
    </citation>
    <scope>NUCLEOTIDE SEQUENCE [LARGE SCALE GENOMIC DNA]</scope>
    <source>
        <strain>cv. Columbia</strain>
    </source>
</reference>
<reference evidence="1" key="3">
    <citation type="submission" date="1999-12" db="EMBL/GenBank/DDBJ databases">
        <authorList>
            <person name="Waterston R."/>
        </authorList>
    </citation>
    <scope>NUCLEOTIDE SEQUENCE</scope>
</reference>
<name>Q9S9L7_ARATH</name>
<dbReference type="EMBL" id="AF177535">
    <property type="protein sequence ID" value="AAD49101.1"/>
    <property type="molecule type" value="Genomic_DNA"/>
</dbReference>
<accession>Q9S9L7</accession>
<dbReference type="AlphaFoldDB" id="Q9S9L7"/>
<reference evidence="1" key="1">
    <citation type="submission" date="1999-08" db="EMBL/GenBank/DDBJ databases">
        <title>The A. thaliana Genome Sequencing Project.</title>
        <authorList>
            <person name="WashU"/>
        </authorList>
    </citation>
    <scope>NUCLEOTIDE SEQUENCE</scope>
</reference>
<gene>
    <name evidence="1" type="primary">F26C17.3</name>
</gene>
<organism evidence="1">
    <name type="scientific">Arabidopsis thaliana</name>
    <name type="common">Mouse-ear cress</name>
    <dbReference type="NCBI Taxonomy" id="3702"/>
    <lineage>
        <taxon>Eukaryota</taxon>
        <taxon>Viridiplantae</taxon>
        <taxon>Streptophyta</taxon>
        <taxon>Embryophyta</taxon>
        <taxon>Tracheophyta</taxon>
        <taxon>Spermatophyta</taxon>
        <taxon>Magnoliopsida</taxon>
        <taxon>eudicotyledons</taxon>
        <taxon>Gunneridae</taxon>
        <taxon>Pentapetalae</taxon>
        <taxon>rosids</taxon>
        <taxon>malvids</taxon>
        <taxon>Brassicales</taxon>
        <taxon>Brassicaceae</taxon>
        <taxon>Camelineae</taxon>
        <taxon>Arabidopsis</taxon>
    </lineage>
</organism>
<protein>
    <submittedName>
        <fullName evidence="1">F26C17.3 protein</fullName>
    </submittedName>
</protein>
<sequence>MPCYVDPMTLWRYTFSTSSLIYWTPVRDASSLSPCPKKYLQANSPDCNSPQGNAASQCILKDPNGHEADDEGKIQILTKLTTVLYNQFDSSANLSQKEQSPLEQDNIMEISLYINQIIETLETVEASHSVLETQPEENIDDDHMTECTSTFRLLWSQLQHLTQSNYLNPMTLWRYTFLTSSLLYLTLERDASSIRSFPKQHL</sequence>
<evidence type="ECO:0000313" key="1">
    <source>
        <dbReference type="EMBL" id="AAD49101.1"/>
    </source>
</evidence>